<protein>
    <submittedName>
        <fullName evidence="2">Uncharacterized protein</fullName>
    </submittedName>
</protein>
<name>F6HYT4_VITVI</name>
<dbReference type="HOGENOM" id="CLU_071723_0_0_1"/>
<dbReference type="PaxDb" id="29760-VIT_05s0102g00610.t01"/>
<keyword evidence="1" id="KW-1133">Transmembrane helix</keyword>
<accession>F6HYT4</accession>
<proteinExistence type="predicted"/>
<dbReference type="OrthoDB" id="1766981at2759"/>
<feature type="transmembrane region" description="Helical" evidence="1">
    <location>
        <begin position="258"/>
        <end position="279"/>
    </location>
</feature>
<dbReference type="AlphaFoldDB" id="F6HYT4"/>
<keyword evidence="3" id="KW-1185">Reference proteome</keyword>
<evidence type="ECO:0000313" key="3">
    <source>
        <dbReference type="Proteomes" id="UP000009183"/>
    </source>
</evidence>
<organism evidence="2 3">
    <name type="scientific">Vitis vinifera</name>
    <name type="common">Grape</name>
    <dbReference type="NCBI Taxonomy" id="29760"/>
    <lineage>
        <taxon>Eukaryota</taxon>
        <taxon>Viridiplantae</taxon>
        <taxon>Streptophyta</taxon>
        <taxon>Embryophyta</taxon>
        <taxon>Tracheophyta</taxon>
        <taxon>Spermatophyta</taxon>
        <taxon>Magnoliopsida</taxon>
        <taxon>eudicotyledons</taxon>
        <taxon>Gunneridae</taxon>
        <taxon>Pentapetalae</taxon>
        <taxon>rosids</taxon>
        <taxon>Vitales</taxon>
        <taxon>Vitaceae</taxon>
        <taxon>Viteae</taxon>
        <taxon>Vitis</taxon>
    </lineage>
</organism>
<dbReference type="Proteomes" id="UP000009183">
    <property type="component" value="Chromosome 5"/>
</dbReference>
<feature type="transmembrane region" description="Helical" evidence="1">
    <location>
        <begin position="221"/>
        <end position="238"/>
    </location>
</feature>
<dbReference type="InParanoid" id="F6HYT4"/>
<evidence type="ECO:0000256" key="1">
    <source>
        <dbReference type="SAM" id="Phobius"/>
    </source>
</evidence>
<evidence type="ECO:0000313" key="2">
    <source>
        <dbReference type="EMBL" id="CCB59848.1"/>
    </source>
</evidence>
<gene>
    <name evidence="2" type="ordered locus">VIT_05s0102g00610</name>
</gene>
<dbReference type="EMBL" id="FN596500">
    <property type="protein sequence ID" value="CCB59848.1"/>
    <property type="molecule type" value="Genomic_DNA"/>
</dbReference>
<sequence>MEKEGEGVPAKESILVTVLDKIDGACTWVKEKVKSVFSFFSGAFRGLRSFFTFSSEKPEEVLSGSNTQIDKSSEKKPMVQVAPEEGEKVEVVVDQDASVPAKDSFFVRVWNKIHEAWTWVKDKVKSVSKLFITESITEVLSGINTQLDNLSGKPRKVGEVPEEGGLLDEMNRLLQKMRKLVDQWLGVGNSLGMKAARLTVNWLLDLVGGFIELLQKAIKEPWTLIPALIKGFLLFLNFKKVDGVMRDVRCKEKADMAIFTLIHLIHLHLFFAFVLYSGGLATKQPYFCCEVVHVNKFIIYKYIFCPYFCCEVAHVSECSSYTEAAYSVCHWLRDL</sequence>
<keyword evidence="1" id="KW-0472">Membrane</keyword>
<keyword evidence="1" id="KW-0812">Transmembrane</keyword>
<reference evidence="3" key="1">
    <citation type="journal article" date="2007" name="Nature">
        <title>The grapevine genome sequence suggests ancestral hexaploidization in major angiosperm phyla.</title>
        <authorList>
            <consortium name="The French-Italian Public Consortium for Grapevine Genome Characterization."/>
            <person name="Jaillon O."/>
            <person name="Aury J.-M."/>
            <person name="Noel B."/>
            <person name="Policriti A."/>
            <person name="Clepet C."/>
            <person name="Casagrande A."/>
            <person name="Choisne N."/>
            <person name="Aubourg S."/>
            <person name="Vitulo N."/>
            <person name="Jubin C."/>
            <person name="Vezzi A."/>
            <person name="Legeai F."/>
            <person name="Hugueney P."/>
            <person name="Dasilva C."/>
            <person name="Horner D."/>
            <person name="Mica E."/>
            <person name="Jublot D."/>
            <person name="Poulain J."/>
            <person name="Bruyere C."/>
            <person name="Billault A."/>
            <person name="Segurens B."/>
            <person name="Gouyvenoux M."/>
            <person name="Ugarte E."/>
            <person name="Cattonaro F."/>
            <person name="Anthouard V."/>
            <person name="Vico V."/>
            <person name="Del Fabbro C."/>
            <person name="Alaux M."/>
            <person name="Di Gaspero G."/>
            <person name="Dumas V."/>
            <person name="Felice N."/>
            <person name="Paillard S."/>
            <person name="Juman I."/>
            <person name="Moroldo M."/>
            <person name="Scalabrin S."/>
            <person name="Canaguier A."/>
            <person name="Le Clainche I."/>
            <person name="Malacrida G."/>
            <person name="Durand E."/>
            <person name="Pesole G."/>
            <person name="Laucou V."/>
            <person name="Chatelet P."/>
            <person name="Merdinoglu D."/>
            <person name="Delledonne M."/>
            <person name="Pezzotti M."/>
            <person name="Lecharny A."/>
            <person name="Scarpelli C."/>
            <person name="Artiguenave F."/>
            <person name="Pe M.E."/>
            <person name="Valle G."/>
            <person name="Morgante M."/>
            <person name="Caboche M."/>
            <person name="Adam-Blondon A.-F."/>
            <person name="Weissenbach J."/>
            <person name="Quetier F."/>
            <person name="Wincker P."/>
        </authorList>
    </citation>
    <scope>NUCLEOTIDE SEQUENCE [LARGE SCALE GENOMIC DNA]</scope>
    <source>
        <strain evidence="3">cv. Pinot noir / PN40024</strain>
    </source>
</reference>